<organism evidence="1 2">
    <name type="scientific">Lipingzhangella halophila</name>
    <dbReference type="NCBI Taxonomy" id="1783352"/>
    <lineage>
        <taxon>Bacteria</taxon>
        <taxon>Bacillati</taxon>
        <taxon>Actinomycetota</taxon>
        <taxon>Actinomycetes</taxon>
        <taxon>Streptosporangiales</taxon>
        <taxon>Nocardiopsidaceae</taxon>
        <taxon>Lipingzhangella</taxon>
    </lineage>
</organism>
<name>A0A7W7W195_9ACTN</name>
<evidence type="ECO:0000313" key="1">
    <source>
        <dbReference type="EMBL" id="MBB4930717.1"/>
    </source>
</evidence>
<evidence type="ECO:0000313" key="2">
    <source>
        <dbReference type="Proteomes" id="UP000523007"/>
    </source>
</evidence>
<protein>
    <recommendedName>
        <fullName evidence="3">DUF3137 domain-containing protein</fullName>
    </recommendedName>
</protein>
<reference evidence="1 2" key="1">
    <citation type="submission" date="2020-08" db="EMBL/GenBank/DDBJ databases">
        <title>Sequencing the genomes of 1000 actinobacteria strains.</title>
        <authorList>
            <person name="Klenk H.-P."/>
        </authorList>
    </citation>
    <scope>NUCLEOTIDE SEQUENCE [LARGE SCALE GENOMIC DNA]</scope>
    <source>
        <strain evidence="1 2">DSM 102030</strain>
    </source>
</reference>
<dbReference type="Proteomes" id="UP000523007">
    <property type="component" value="Unassembled WGS sequence"/>
</dbReference>
<comment type="caution">
    <text evidence="1">The sequence shown here is derived from an EMBL/GenBank/DDBJ whole genome shotgun (WGS) entry which is preliminary data.</text>
</comment>
<proteinExistence type="predicted"/>
<evidence type="ECO:0008006" key="3">
    <source>
        <dbReference type="Google" id="ProtNLM"/>
    </source>
</evidence>
<dbReference type="AlphaFoldDB" id="A0A7W7W195"/>
<sequence>MDEVMTLLTLVLIVVAFAGAVLGVSKWWHRKRVAALREWANQQGWHYEHWRPDLAERFSGYPFGRGRRRRVQHVLTGTHRGHEVLAFEHSYTTSGGRNNSSTTFHEVVAVPIPTPRPFLEVTREHFGHKLLGLVGVHDLQLSNERFNSTFRIRTSNDQFARHVLNKDMTEWLLADGRARQVGIRFDGSYLVTWRRGPLDADNIPADADFLIDVLERVPAPAWETTA</sequence>
<keyword evidence="2" id="KW-1185">Reference proteome</keyword>
<dbReference type="EMBL" id="JACHJT010000001">
    <property type="protein sequence ID" value="MBB4930717.1"/>
    <property type="molecule type" value="Genomic_DNA"/>
</dbReference>
<accession>A0A7W7W195</accession>
<gene>
    <name evidence="1" type="ORF">F4561_001537</name>
</gene>
<dbReference type="RefSeq" id="WP_184576074.1">
    <property type="nucleotide sequence ID" value="NZ_JACHJT010000001.1"/>
</dbReference>